<dbReference type="PANTHER" id="PTHR43300">
    <property type="entry name" value="ACETYLTRANSFERASE"/>
    <property type="match status" value="1"/>
</dbReference>
<reference evidence="1" key="1">
    <citation type="submission" date="2018-05" db="EMBL/GenBank/DDBJ databases">
        <authorList>
            <person name="Lanie J.A."/>
            <person name="Ng W.-L."/>
            <person name="Kazmierczak K.M."/>
            <person name="Andrzejewski T.M."/>
            <person name="Davidsen T.M."/>
            <person name="Wayne K.J."/>
            <person name="Tettelin H."/>
            <person name="Glass J.I."/>
            <person name="Rusch D."/>
            <person name="Podicherti R."/>
            <person name="Tsui H.-C.T."/>
            <person name="Winkler M.E."/>
        </authorList>
    </citation>
    <scope>NUCLEOTIDE SEQUENCE</scope>
</reference>
<accession>A0A382ATV2</accession>
<dbReference type="Pfam" id="PF14602">
    <property type="entry name" value="Hexapep_2"/>
    <property type="match status" value="1"/>
</dbReference>
<dbReference type="CDD" id="cd03358">
    <property type="entry name" value="LbH_WxcM_N_like"/>
    <property type="match status" value="1"/>
</dbReference>
<dbReference type="SUPFAM" id="SSF51161">
    <property type="entry name" value="Trimeric LpxA-like enzymes"/>
    <property type="match status" value="1"/>
</dbReference>
<name>A0A382ATV2_9ZZZZ</name>
<evidence type="ECO:0000313" key="1">
    <source>
        <dbReference type="EMBL" id="SVB04502.1"/>
    </source>
</evidence>
<dbReference type="Pfam" id="PF00132">
    <property type="entry name" value="Hexapep"/>
    <property type="match status" value="1"/>
</dbReference>
<dbReference type="EMBL" id="UINC01026660">
    <property type="protein sequence ID" value="SVB04502.1"/>
    <property type="molecule type" value="Genomic_DNA"/>
</dbReference>
<dbReference type="AlphaFoldDB" id="A0A382ATV2"/>
<dbReference type="PANTHER" id="PTHR43300:SF10">
    <property type="entry name" value="2,3,4,5-TETRAHYDROPYRIDINE-2,6-DICARBOXYLATE N-ACETYLTRANSFERASE"/>
    <property type="match status" value="1"/>
</dbReference>
<dbReference type="InterPro" id="IPR050179">
    <property type="entry name" value="Trans_hexapeptide_repeat"/>
</dbReference>
<dbReference type="InterPro" id="IPR001451">
    <property type="entry name" value="Hexapep"/>
</dbReference>
<organism evidence="1">
    <name type="scientific">marine metagenome</name>
    <dbReference type="NCBI Taxonomy" id="408172"/>
    <lineage>
        <taxon>unclassified sequences</taxon>
        <taxon>metagenomes</taxon>
        <taxon>ecological metagenomes</taxon>
    </lineage>
</organism>
<dbReference type="Gene3D" id="2.160.10.10">
    <property type="entry name" value="Hexapeptide repeat proteins"/>
    <property type="match status" value="2"/>
</dbReference>
<proteinExistence type="predicted"/>
<protein>
    <recommendedName>
        <fullName evidence="2">UDP-3-O-[3-hydroxymyristoyl] glucosamine N-acyltransferase non-repeat region domain-containing protein</fullName>
    </recommendedName>
</protein>
<gene>
    <name evidence="1" type="ORF">METZ01_LOCUS157356</name>
</gene>
<dbReference type="InterPro" id="IPR011004">
    <property type="entry name" value="Trimer_LpxA-like_sf"/>
</dbReference>
<sequence length="165" mass="18163">MLKVKEKQKLNISKTMMICREINVGSGTLIWDYVNLYECEIGNDCMIGAYVEIQKGVMIGHRTRIQSHTFICEEVEIGNDCFISHGVMFINDTFQSGGPAGNKKLWKQTLIEDHVSIGSNATIMPVKIGKGAIIGAGAVVVHDVPSNAIVAGNPAQILRYKERIE</sequence>
<evidence type="ECO:0008006" key="2">
    <source>
        <dbReference type="Google" id="ProtNLM"/>
    </source>
</evidence>